<feature type="transmembrane region" description="Helical" evidence="1">
    <location>
        <begin position="96"/>
        <end position="114"/>
    </location>
</feature>
<keyword evidence="1" id="KW-1133">Transmembrane helix</keyword>
<evidence type="ECO:0000313" key="3">
    <source>
        <dbReference type="Proteomes" id="UP001202831"/>
    </source>
</evidence>
<evidence type="ECO:0000313" key="2">
    <source>
        <dbReference type="EMBL" id="MCL2916346.1"/>
    </source>
</evidence>
<gene>
    <name evidence="2" type="ORF">L2725_21660</name>
</gene>
<name>A0ABT0ND09_9GAMM</name>
<keyword evidence="1" id="KW-0812">Transmembrane</keyword>
<keyword evidence="3" id="KW-1185">Reference proteome</keyword>
<accession>A0ABT0ND09</accession>
<protein>
    <recommendedName>
        <fullName evidence="4">DUF202 domain-containing protein</fullName>
    </recommendedName>
</protein>
<dbReference type="RefSeq" id="WP_249250887.1">
    <property type="nucleotide sequence ID" value="NZ_JAKIKT010000014.1"/>
</dbReference>
<comment type="caution">
    <text evidence="2">The sequence shown here is derived from an EMBL/GenBank/DDBJ whole genome shotgun (WGS) entry which is preliminary data.</text>
</comment>
<sequence length="115" mass="13370">MNTERRHMVADPLSSLIRIVNLLCWALFFTALLLFHYARPEIDYGLLRYMQVDVREDWLTGTKPLLYIILMVCSMMSLAAFSLLRQRSRRSEDSRGYNLLGITLFSIALLLIISL</sequence>
<keyword evidence="1" id="KW-0472">Membrane</keyword>
<feature type="transmembrane region" description="Helical" evidence="1">
    <location>
        <begin position="64"/>
        <end position="84"/>
    </location>
</feature>
<reference evidence="2 3" key="1">
    <citation type="submission" date="2022-01" db="EMBL/GenBank/DDBJ databases">
        <title>Whole genome-based taxonomy of the Shewanellaceae.</title>
        <authorList>
            <person name="Martin-Rodriguez A.J."/>
        </authorList>
    </citation>
    <scope>NUCLEOTIDE SEQUENCE [LARGE SCALE GENOMIC DNA]</scope>
    <source>
        <strain evidence="2 3">DSM 21332</strain>
    </source>
</reference>
<evidence type="ECO:0000256" key="1">
    <source>
        <dbReference type="SAM" id="Phobius"/>
    </source>
</evidence>
<dbReference type="Proteomes" id="UP001202831">
    <property type="component" value="Unassembled WGS sequence"/>
</dbReference>
<organism evidence="2 3">
    <name type="scientific">Shewanella corallii</name>
    <dbReference type="NCBI Taxonomy" id="560080"/>
    <lineage>
        <taxon>Bacteria</taxon>
        <taxon>Pseudomonadati</taxon>
        <taxon>Pseudomonadota</taxon>
        <taxon>Gammaproteobacteria</taxon>
        <taxon>Alteromonadales</taxon>
        <taxon>Shewanellaceae</taxon>
        <taxon>Shewanella</taxon>
    </lineage>
</organism>
<evidence type="ECO:0008006" key="4">
    <source>
        <dbReference type="Google" id="ProtNLM"/>
    </source>
</evidence>
<proteinExistence type="predicted"/>
<dbReference type="EMBL" id="JAKIKT010000014">
    <property type="protein sequence ID" value="MCL2916346.1"/>
    <property type="molecule type" value="Genomic_DNA"/>
</dbReference>